<proteinExistence type="predicted"/>
<dbReference type="AlphaFoldDB" id="A0AAE0TVI5"/>
<keyword evidence="5" id="KW-1185">Reference proteome</keyword>
<reference evidence="4" key="2">
    <citation type="submission" date="2023-06" db="EMBL/GenBank/DDBJ databases">
        <authorList>
            <consortium name="Lawrence Berkeley National Laboratory"/>
            <person name="Haridas S."/>
            <person name="Hensen N."/>
            <person name="Bonometti L."/>
            <person name="Westerberg I."/>
            <person name="Brannstrom I.O."/>
            <person name="Guillou S."/>
            <person name="Cros-Aarteil S."/>
            <person name="Calhoun S."/>
            <person name="Kuo A."/>
            <person name="Mondo S."/>
            <person name="Pangilinan J."/>
            <person name="Riley R."/>
            <person name="LaButti K."/>
            <person name="Andreopoulos B."/>
            <person name="Lipzen A."/>
            <person name="Chen C."/>
            <person name="Yanf M."/>
            <person name="Daum C."/>
            <person name="Ng V."/>
            <person name="Clum A."/>
            <person name="Steindorff A."/>
            <person name="Ohm R."/>
            <person name="Martin F."/>
            <person name="Silar P."/>
            <person name="Natvig D."/>
            <person name="Lalanne C."/>
            <person name="Gautier V."/>
            <person name="Ament-velasquez S.L."/>
            <person name="Kruys A."/>
            <person name="Hutchinson M.I."/>
            <person name="Powell A.J."/>
            <person name="Barry K."/>
            <person name="Miller A.N."/>
            <person name="Grigoriev I.V."/>
            <person name="Debuchy R."/>
            <person name="Gladieux P."/>
            <person name="Thoren M.H."/>
            <person name="Johannesson H."/>
        </authorList>
    </citation>
    <scope>NUCLEOTIDE SEQUENCE</scope>
    <source>
        <strain evidence="4">CBS 232.78</strain>
    </source>
</reference>
<reference evidence="4" key="1">
    <citation type="journal article" date="2023" name="Mol. Phylogenet. Evol.">
        <title>Genome-scale phylogeny and comparative genomics of the fungal order Sordariales.</title>
        <authorList>
            <person name="Hensen N."/>
            <person name="Bonometti L."/>
            <person name="Westerberg I."/>
            <person name="Brannstrom I.O."/>
            <person name="Guillou S."/>
            <person name="Cros-Aarteil S."/>
            <person name="Calhoun S."/>
            <person name="Haridas S."/>
            <person name="Kuo A."/>
            <person name="Mondo S."/>
            <person name="Pangilinan J."/>
            <person name="Riley R."/>
            <person name="LaButti K."/>
            <person name="Andreopoulos B."/>
            <person name="Lipzen A."/>
            <person name="Chen C."/>
            <person name="Yan M."/>
            <person name="Daum C."/>
            <person name="Ng V."/>
            <person name="Clum A."/>
            <person name="Steindorff A."/>
            <person name="Ohm R.A."/>
            <person name="Martin F."/>
            <person name="Silar P."/>
            <person name="Natvig D.O."/>
            <person name="Lalanne C."/>
            <person name="Gautier V."/>
            <person name="Ament-Velasquez S.L."/>
            <person name="Kruys A."/>
            <person name="Hutchinson M.I."/>
            <person name="Powell A.J."/>
            <person name="Barry K."/>
            <person name="Miller A.N."/>
            <person name="Grigoriev I.V."/>
            <person name="Debuchy R."/>
            <person name="Gladieux P."/>
            <person name="Hiltunen Thoren M."/>
            <person name="Johannesson H."/>
        </authorList>
    </citation>
    <scope>NUCLEOTIDE SEQUENCE</scope>
    <source>
        <strain evidence="4">CBS 232.78</strain>
    </source>
</reference>
<evidence type="ECO:0000256" key="1">
    <source>
        <dbReference type="ARBA" id="ARBA00022603"/>
    </source>
</evidence>
<organism evidence="4 5">
    <name type="scientific">Podospora didyma</name>
    <dbReference type="NCBI Taxonomy" id="330526"/>
    <lineage>
        <taxon>Eukaryota</taxon>
        <taxon>Fungi</taxon>
        <taxon>Dikarya</taxon>
        <taxon>Ascomycota</taxon>
        <taxon>Pezizomycotina</taxon>
        <taxon>Sordariomycetes</taxon>
        <taxon>Sordariomycetidae</taxon>
        <taxon>Sordariales</taxon>
        <taxon>Podosporaceae</taxon>
        <taxon>Podospora</taxon>
    </lineage>
</organism>
<sequence>MADSDNERYHEWSPAEYMKYSNFRTQAAQGLIRRLADQFGEDYLPNVNTVIELGSGPGNSTAELARSCPNARIICVDRSDNMLVAAMEANLGPNVEFVQGDLEHYILEAGADLIFSTNALHWLRKDTRIEILQRMFKSLCPGGVLAVHMPDNVRQPAHDEMRATARITFMEWSDDFHDRELRFFREKLDVDPVGEAFIYHLALKKLEDAPIMSFQHWIDFPQYRFASTRDIVDWMKGAELRPYLDEISNDNIREAYLSEYESRLKAHYPTNTLLSTQKSFVAVREM</sequence>
<dbReference type="GO" id="GO:0030798">
    <property type="term" value="F:trans-aconitate 2-methyltransferase activity"/>
    <property type="evidence" value="ECO:0007669"/>
    <property type="project" value="InterPro"/>
</dbReference>
<dbReference type="GO" id="GO:0032259">
    <property type="term" value="P:methylation"/>
    <property type="evidence" value="ECO:0007669"/>
    <property type="project" value="UniProtKB-KW"/>
</dbReference>
<accession>A0AAE0TVI5</accession>
<dbReference type="CDD" id="cd02440">
    <property type="entry name" value="AdoMet_MTases"/>
    <property type="match status" value="1"/>
</dbReference>
<dbReference type="Proteomes" id="UP001285441">
    <property type="component" value="Unassembled WGS sequence"/>
</dbReference>
<evidence type="ECO:0000259" key="3">
    <source>
        <dbReference type="Pfam" id="PF13649"/>
    </source>
</evidence>
<name>A0AAE0TVI5_9PEZI</name>
<comment type="caution">
    <text evidence="4">The sequence shown here is derived from an EMBL/GenBank/DDBJ whole genome shotgun (WGS) entry which is preliminary data.</text>
</comment>
<gene>
    <name evidence="4" type="ORF">B0H63DRAFT_450513</name>
</gene>
<evidence type="ECO:0000313" key="5">
    <source>
        <dbReference type="Proteomes" id="UP001285441"/>
    </source>
</evidence>
<protein>
    <submittedName>
        <fullName evidence="4">S-adenosyl-L-methionine-dependent methyltransferase</fullName>
    </submittedName>
</protein>
<dbReference type="SUPFAM" id="SSF53335">
    <property type="entry name" value="S-adenosyl-L-methionine-dependent methyltransferases"/>
    <property type="match status" value="1"/>
</dbReference>
<feature type="domain" description="Methyltransferase" evidence="3">
    <location>
        <begin position="50"/>
        <end position="143"/>
    </location>
</feature>
<dbReference type="Pfam" id="PF13649">
    <property type="entry name" value="Methyltransf_25"/>
    <property type="match status" value="1"/>
</dbReference>
<keyword evidence="2" id="KW-0808">Transferase</keyword>
<evidence type="ECO:0000256" key="2">
    <source>
        <dbReference type="ARBA" id="ARBA00022679"/>
    </source>
</evidence>
<dbReference type="InterPro" id="IPR041698">
    <property type="entry name" value="Methyltransf_25"/>
</dbReference>
<dbReference type="Gene3D" id="3.40.50.150">
    <property type="entry name" value="Vaccinia Virus protein VP39"/>
    <property type="match status" value="1"/>
</dbReference>
<dbReference type="InterPro" id="IPR029063">
    <property type="entry name" value="SAM-dependent_MTases_sf"/>
</dbReference>
<evidence type="ECO:0000313" key="4">
    <source>
        <dbReference type="EMBL" id="KAK3381144.1"/>
    </source>
</evidence>
<dbReference type="PANTHER" id="PTHR43861">
    <property type="entry name" value="TRANS-ACONITATE 2-METHYLTRANSFERASE-RELATED"/>
    <property type="match status" value="1"/>
</dbReference>
<dbReference type="EMBL" id="JAULSW010000005">
    <property type="protein sequence ID" value="KAK3381144.1"/>
    <property type="molecule type" value="Genomic_DNA"/>
</dbReference>
<dbReference type="InterPro" id="IPR023149">
    <property type="entry name" value="Trans_acon_MeTrfase_C"/>
</dbReference>
<keyword evidence="1 4" id="KW-0489">Methyltransferase</keyword>
<dbReference type="PANTHER" id="PTHR43861:SF1">
    <property type="entry name" value="TRANS-ACONITATE 2-METHYLTRANSFERASE"/>
    <property type="match status" value="1"/>
</dbReference>
<dbReference type="Gene3D" id="1.10.150.290">
    <property type="entry name" value="S-adenosyl-L-methionine-dependent methyltransferases"/>
    <property type="match status" value="1"/>
</dbReference>